<dbReference type="SMART" id="SM00456">
    <property type="entry name" value="WW"/>
    <property type="match status" value="1"/>
</dbReference>
<dbReference type="GO" id="GO:0051301">
    <property type="term" value="P:cell division"/>
    <property type="evidence" value="ECO:0007669"/>
    <property type="project" value="UniProtKB-KW"/>
</dbReference>
<dbReference type="CTD" id="22897"/>
<feature type="compositionally biased region" description="Basic and acidic residues" evidence="18">
    <location>
        <begin position="812"/>
        <end position="825"/>
    </location>
</feature>
<dbReference type="AGR" id="RGD:1561243"/>
<dbReference type="AlphaFoldDB" id="M0R9A9"/>
<dbReference type="RGD" id="1561243">
    <property type="gene designation" value="Cep164"/>
</dbReference>
<feature type="compositionally biased region" description="Low complexity" evidence="18">
    <location>
        <begin position="1104"/>
        <end position="1116"/>
    </location>
</feature>
<feature type="compositionally biased region" description="Basic and acidic residues" evidence="18">
    <location>
        <begin position="939"/>
        <end position="950"/>
    </location>
</feature>
<feature type="compositionally biased region" description="Low complexity" evidence="18">
    <location>
        <begin position="1911"/>
        <end position="1924"/>
    </location>
</feature>
<evidence type="ECO:0000256" key="7">
    <source>
        <dbReference type="ARBA" id="ARBA00022776"/>
    </source>
</evidence>
<reference evidence="20" key="1">
    <citation type="submission" date="2024-01" db="EMBL/GenBank/DDBJ databases">
        <title>GRCr8: a new rat reference genome assembly contstructed from accurate long reads and long range scaffolding.</title>
        <authorList>
            <person name="Doris P.A."/>
            <person name="Kalbfleisch T."/>
            <person name="Li K."/>
            <person name="Howe K."/>
            <person name="Wood J."/>
        </authorList>
    </citation>
    <scope>NUCLEOTIDE SEQUENCE [LARGE SCALE GENOMIC DNA]</scope>
    <source>
        <strain evidence="20">Brown Norway</strain>
    </source>
</reference>
<feature type="compositionally biased region" description="Basic and acidic residues" evidence="18">
    <location>
        <begin position="1256"/>
        <end position="1265"/>
    </location>
</feature>
<keyword evidence="12" id="KW-0539">Nucleus</keyword>
<feature type="compositionally biased region" description="Polar residues" evidence="18">
    <location>
        <begin position="719"/>
        <end position="728"/>
    </location>
</feature>
<dbReference type="Proteomes" id="UP000002494">
    <property type="component" value="Chromosome 8"/>
</dbReference>
<keyword evidence="4" id="KW-0597">Phosphoprotein</keyword>
<evidence type="ECO:0000256" key="11">
    <source>
        <dbReference type="ARBA" id="ARBA00023212"/>
    </source>
</evidence>
<dbReference type="InterPro" id="IPR036020">
    <property type="entry name" value="WW_dom_sf"/>
</dbReference>
<dbReference type="OMA" id="EEHWQAM"/>
<evidence type="ECO:0000256" key="14">
    <source>
        <dbReference type="ARBA" id="ARBA00056906"/>
    </source>
</evidence>
<feature type="compositionally biased region" description="Basic and acidic residues" evidence="18">
    <location>
        <begin position="405"/>
        <end position="417"/>
    </location>
</feature>
<dbReference type="GO" id="GO:0097386">
    <property type="term" value="C:glial cell projection"/>
    <property type="evidence" value="ECO:0000266"/>
    <property type="project" value="RGD"/>
</dbReference>
<name>M0R9A9_RAT</name>
<dbReference type="InParanoid" id="M0R9A9"/>
<feature type="coiled-coil region" evidence="17">
    <location>
        <begin position="1755"/>
        <end position="1803"/>
    </location>
</feature>
<evidence type="ECO:0000256" key="3">
    <source>
        <dbReference type="ARBA" id="ARBA00022490"/>
    </source>
</evidence>
<dbReference type="Reactome" id="R-RNO-5620912">
    <property type="pathway name" value="Anchoring of the basal body to the plasma membrane"/>
</dbReference>
<dbReference type="GO" id="GO:0005813">
    <property type="term" value="C:centrosome"/>
    <property type="evidence" value="ECO:0000266"/>
    <property type="project" value="RGD"/>
</dbReference>
<keyword evidence="3" id="KW-0963">Cytoplasm</keyword>
<organism evidence="20 21">
    <name type="scientific">Rattus norvegicus</name>
    <name type="common">Rat</name>
    <dbReference type="NCBI Taxonomy" id="10116"/>
    <lineage>
        <taxon>Eukaryota</taxon>
        <taxon>Metazoa</taxon>
        <taxon>Chordata</taxon>
        <taxon>Craniata</taxon>
        <taxon>Vertebrata</taxon>
        <taxon>Euteleostomi</taxon>
        <taxon>Mammalia</taxon>
        <taxon>Eutheria</taxon>
        <taxon>Euarchontoglires</taxon>
        <taxon>Glires</taxon>
        <taxon>Rodentia</taxon>
        <taxon>Myomorpha</taxon>
        <taxon>Muroidea</taxon>
        <taxon>Muridae</taxon>
        <taxon>Murinae</taxon>
        <taxon>Rattus</taxon>
    </lineage>
</organism>
<feature type="domain" description="WW" evidence="19">
    <location>
        <begin position="56"/>
        <end position="89"/>
    </location>
</feature>
<dbReference type="ExpressionAtlas" id="M0R9A9">
    <property type="expression patterns" value="baseline and differential"/>
</dbReference>
<feature type="compositionally biased region" description="Acidic residues" evidence="18">
    <location>
        <begin position="902"/>
        <end position="913"/>
    </location>
</feature>
<dbReference type="InterPro" id="IPR051841">
    <property type="entry name" value="MT-Golgi_org_protein"/>
</dbReference>
<feature type="region of interest" description="Disordered" evidence="18">
    <location>
        <begin position="768"/>
        <end position="791"/>
    </location>
</feature>
<feature type="compositionally biased region" description="Basic and acidic residues" evidence="18">
    <location>
        <begin position="914"/>
        <end position="926"/>
    </location>
</feature>
<dbReference type="PROSITE" id="PS50020">
    <property type="entry name" value="WW_DOMAIN_2"/>
    <property type="match status" value="1"/>
</dbReference>
<dbReference type="eggNOG" id="ENOG502QR4A">
    <property type="taxonomic scope" value="Eukaryota"/>
</dbReference>
<comment type="subcellular location">
    <subcellularLocation>
        <location evidence="1">Cytoplasm</location>
        <location evidence="1">Cytoskeleton</location>
        <location evidence="1">Microtubule organizing center</location>
        <location evidence="1">Centrosome</location>
        <location evidence="1">Centriole</location>
    </subcellularLocation>
    <subcellularLocation>
        <location evidence="2">Nucleus</location>
    </subcellularLocation>
</comment>
<feature type="compositionally biased region" description="Basic and acidic residues" evidence="18">
    <location>
        <begin position="1076"/>
        <end position="1085"/>
    </location>
</feature>
<dbReference type="RefSeq" id="XP_038938279.1">
    <property type="nucleotide sequence ID" value="XM_039082351.2"/>
</dbReference>
<dbReference type="Bgee" id="ENSRNOG00000029826">
    <property type="expression patterns" value="Expressed in testis and 19 other cell types or tissues"/>
</dbReference>
<keyword evidence="8" id="KW-0970">Cilium biogenesis/degradation</keyword>
<feature type="compositionally biased region" description="Basic and acidic residues" evidence="18">
    <location>
        <begin position="1003"/>
        <end position="1024"/>
    </location>
</feature>
<feature type="compositionally biased region" description="Pro residues" evidence="18">
    <location>
        <begin position="437"/>
        <end position="454"/>
    </location>
</feature>
<evidence type="ECO:0000256" key="8">
    <source>
        <dbReference type="ARBA" id="ARBA00022794"/>
    </source>
</evidence>
<dbReference type="Reactome" id="R-RNO-380284">
    <property type="pathway name" value="Loss of proteins required for interphase microtubule organization from the centrosome"/>
</dbReference>
<comment type="function">
    <text evidence="14">Plays a role in microtubule organization and/or maintenance for the formation of primary cilia (PC), a microtubule-based structure that protrudes from the surface of epithelial cells. Plays a critical role in G2/M checkpoint and nuclear divisions. A key player in the DNA damage-activated ATR/ATM signaling cascade since it is required for the proper phosphorylation of H2AX, RPA, CHEK2 and CHEK1. Plays a critical role in chromosome segregation, acting as a mediator required for the maintenance of genomic stability through modulation of MDC1, RPA and CHEK1.</text>
</comment>
<feature type="compositionally biased region" description="Basic and acidic residues" evidence="18">
    <location>
        <begin position="1225"/>
        <end position="1236"/>
    </location>
</feature>
<feature type="region of interest" description="Disordered" evidence="18">
    <location>
        <begin position="805"/>
        <end position="962"/>
    </location>
</feature>
<feature type="compositionally biased region" description="Polar residues" evidence="18">
    <location>
        <begin position="843"/>
        <end position="869"/>
    </location>
</feature>
<keyword evidence="6" id="KW-0227">DNA damage</keyword>
<dbReference type="InterPro" id="IPR001202">
    <property type="entry name" value="WW_dom"/>
</dbReference>
<dbReference type="GO" id="GO:0097539">
    <property type="term" value="C:ciliary transition fiber"/>
    <property type="evidence" value="ECO:0000266"/>
    <property type="project" value="RGD"/>
</dbReference>
<evidence type="ECO:0000259" key="19">
    <source>
        <dbReference type="PROSITE" id="PS50020"/>
    </source>
</evidence>
<evidence type="ECO:0000256" key="13">
    <source>
        <dbReference type="ARBA" id="ARBA00023306"/>
    </source>
</evidence>
<keyword evidence="11" id="KW-0206">Cytoskeleton</keyword>
<dbReference type="GO" id="GO:0005654">
    <property type="term" value="C:nucleoplasm"/>
    <property type="evidence" value="ECO:0000266"/>
    <property type="project" value="RGD"/>
</dbReference>
<keyword evidence="9 17" id="KW-0175">Coiled coil</keyword>
<dbReference type="STRING" id="10116.ENSRNOP00000066074"/>
<feature type="compositionally biased region" description="Basic residues" evidence="18">
    <location>
        <begin position="109"/>
        <end position="121"/>
    </location>
</feature>
<dbReference type="GO" id="GO:0005814">
    <property type="term" value="C:centriole"/>
    <property type="evidence" value="ECO:0000266"/>
    <property type="project" value="RGD"/>
</dbReference>
<dbReference type="CDD" id="cd00201">
    <property type="entry name" value="WW"/>
    <property type="match status" value="1"/>
</dbReference>
<dbReference type="GO" id="GO:0006281">
    <property type="term" value="P:DNA repair"/>
    <property type="evidence" value="ECO:0007669"/>
    <property type="project" value="UniProtKB-KW"/>
</dbReference>
<feature type="compositionally biased region" description="Polar residues" evidence="18">
    <location>
        <begin position="650"/>
        <end position="663"/>
    </location>
</feature>
<evidence type="ECO:0000256" key="2">
    <source>
        <dbReference type="ARBA" id="ARBA00004123"/>
    </source>
</evidence>
<feature type="compositionally biased region" description="Low complexity" evidence="18">
    <location>
        <begin position="483"/>
        <end position="501"/>
    </location>
</feature>
<feature type="region of interest" description="Disordered" evidence="18">
    <location>
        <begin position="1907"/>
        <end position="1942"/>
    </location>
</feature>
<evidence type="ECO:0000256" key="5">
    <source>
        <dbReference type="ARBA" id="ARBA00022618"/>
    </source>
</evidence>
<dbReference type="GO" id="GO:0060271">
    <property type="term" value="P:cilium assembly"/>
    <property type="evidence" value="ECO:0000266"/>
    <property type="project" value="RGD"/>
</dbReference>
<reference evidence="20" key="3">
    <citation type="submission" date="2025-09" db="UniProtKB">
        <authorList>
            <consortium name="Ensembl"/>
        </authorList>
    </citation>
    <scope>IDENTIFICATION</scope>
    <source>
        <strain evidence="20">Brown Norway</strain>
    </source>
</reference>
<gene>
    <name evidence="20 22" type="primary">Cep164</name>
</gene>
<feature type="region of interest" description="Disordered" evidence="18">
    <location>
        <begin position="1163"/>
        <end position="1266"/>
    </location>
</feature>
<feature type="region of interest" description="Disordered" evidence="18">
    <location>
        <begin position="367"/>
        <end position="539"/>
    </location>
</feature>
<dbReference type="GO" id="GO:0005829">
    <property type="term" value="C:cytosol"/>
    <property type="evidence" value="ECO:0000266"/>
    <property type="project" value="RGD"/>
</dbReference>
<evidence type="ECO:0000256" key="4">
    <source>
        <dbReference type="ARBA" id="ARBA00022553"/>
    </source>
</evidence>
<feature type="compositionally biased region" description="Low complexity" evidence="18">
    <location>
        <begin position="132"/>
        <end position="143"/>
    </location>
</feature>
<comment type="subunit">
    <text evidence="15">Interacts (via N-terminus) with ATRIP. Interacts with ATM, ATR and MDC1. Interacts with XPA (via N-terminus) upon UV irradiation. Interacts with CEP83, CCDC92, TTBK2, DVL3, NPHP3 and weakly with NPHP4. Interacts with DZIP1.</text>
</comment>
<dbReference type="FunCoup" id="M0R9A9">
    <property type="interactions" value="546"/>
</dbReference>
<feature type="compositionally biased region" description="Basic and acidic residues" evidence="18">
    <location>
        <begin position="383"/>
        <end position="393"/>
    </location>
</feature>
<feature type="region of interest" description="Disordered" evidence="18">
    <location>
        <begin position="975"/>
        <end position="1128"/>
    </location>
</feature>
<dbReference type="PaxDb" id="10116-ENSRNOP00000066074"/>
<feature type="compositionally biased region" description="Low complexity" evidence="18">
    <location>
        <begin position="1237"/>
        <end position="1246"/>
    </location>
</feature>
<evidence type="ECO:0000256" key="1">
    <source>
        <dbReference type="ARBA" id="ARBA00004114"/>
    </source>
</evidence>
<dbReference type="GO" id="GO:0005929">
    <property type="term" value="C:cilium"/>
    <property type="evidence" value="ECO:0000266"/>
    <property type="project" value="RGD"/>
</dbReference>
<feature type="region of interest" description="Disordered" evidence="18">
    <location>
        <begin position="1440"/>
        <end position="1460"/>
    </location>
</feature>
<dbReference type="Reactome" id="R-RNO-2565942">
    <property type="pathway name" value="Regulation of PLK1 Activity at G2/M Transition"/>
</dbReference>
<feature type="compositionally biased region" description="Low complexity" evidence="18">
    <location>
        <begin position="870"/>
        <end position="884"/>
    </location>
</feature>
<feature type="compositionally biased region" description="Acidic residues" evidence="18">
    <location>
        <begin position="773"/>
        <end position="783"/>
    </location>
</feature>
<evidence type="ECO:0000313" key="21">
    <source>
        <dbReference type="Proteomes" id="UP000002494"/>
    </source>
</evidence>
<dbReference type="GlyGen" id="M0R9A9">
    <property type="glycosylation" value="1 site"/>
</dbReference>
<protein>
    <recommendedName>
        <fullName evidence="16">Centrosomal protein of 164 kDa</fullName>
    </recommendedName>
</protein>
<evidence type="ECO:0000313" key="22">
    <source>
        <dbReference type="RGD" id="1561243"/>
    </source>
</evidence>
<feature type="region of interest" description="Disordered" evidence="18">
    <location>
        <begin position="1498"/>
        <end position="1520"/>
    </location>
</feature>
<dbReference type="Reactome" id="R-RNO-380320">
    <property type="pathway name" value="Recruitment of NuMA to mitotic centrosomes"/>
</dbReference>
<dbReference type="FunFam" id="3.30.1470.10:FF:000001">
    <property type="entry name" value="Centrosomal protein of 164 kDa"/>
    <property type="match status" value="1"/>
</dbReference>
<dbReference type="GO" id="GO:0097729">
    <property type="term" value="C:9+2 motile cilium"/>
    <property type="evidence" value="ECO:0000266"/>
    <property type="project" value="RGD"/>
</dbReference>
<feature type="region of interest" description="Disordered" evidence="18">
    <location>
        <begin position="317"/>
        <end position="352"/>
    </location>
</feature>
<keyword evidence="10" id="KW-0234">DNA repair</keyword>
<dbReference type="VEuPathDB" id="HostDB:ENSRNOG00000029826"/>
<dbReference type="PANTHER" id="PTHR18902">
    <property type="entry name" value="NUCLEAR MITOTIC APPARATUS PROTEIN 1-RELATED"/>
    <property type="match status" value="1"/>
</dbReference>
<evidence type="ECO:0000256" key="18">
    <source>
        <dbReference type="SAM" id="MobiDB-lite"/>
    </source>
</evidence>
<accession>M0R9A9</accession>
<dbReference type="Reactome" id="R-RNO-8854518">
    <property type="pathway name" value="AURKA Activation by TPX2"/>
</dbReference>
<sequence>MSRRPILLGDQLVLEEDSDETYVPSEQEILDFARVIGIDPIKEPELMWLAREGIEAPLPKGWKPCQNITGDLYYFNFDTGQSIWDHPCDEHYRKLVIQEREKWSAPGAIKKKDKKKKKEKKNKKDKETSKSPLEPQPEQGLLPSSSFLRGLSPLSAPGLADLDLDQEVQARNEAFKKGRSPCMLGDTPWPLMGALPGKLQPLSKGQASRTHQIFADVEKILGRPSIQCKTELGDPQGLESVQKATEKIYLGFSDPEIEKMELRTRQQRPGAGGFQNPELLHSGQDVSECRSQTPAHSKLSEAPKGLQLRGEHHNHSIAALNCTGPGGDKGQSPVSLPPSEEEPSLSLCSSGHVSAARKNKRFLLESSPAEDFSWQGVPGEGGDLGRERWRREPPGLWMGQVSKLINKDAPERCKETKPTAPKAAEASAEESPRGPLLMPPDTPASEPVPKPPSGDPAIEDRHHPPPEAPEPPNEERRPSVPTADSDSSSGGGSSLASPLGSQVLGEVNNFPWDLQNPQGSVPVMGQSGPGPRDVHFCPFLGPQLSHVSSAEEQSESEDYSEDQRFYQHILQMVKISRRLEGLGLPENMQEVPCKDVAGMVCGTANESSRMSSEGEHKSIIAPERDSGLLTWGPELLEHPPGAVSAPPGQEPSQPAQCQPSSGLRQGLVPPSSDIGLAAEPSKMQLLNQVLGPSLAPVQAPLWGLAPLRGLGDAPFSALRGSQSVSLGSSADPGHLGEAMLPPQGLKVAACTKGLLASVHEGKSALSLLTLGEETNEEDEEESDNQSIRSSSELLKNLHLDLGALGGNFEYEESPRTSQPDKKDVSLDSDDDRPPTPGKLFSQGADSSVGSANVSKSQGRGASLWNPQKESQSSNPKASSSPAAPGLDPGGDQPNRVSKKEQEEDPVEAEEEASREDSAAKEPKEPSALEESASDASEESGIHEHLKDPQHSESGTSGPKSFLRLDIGLRGRVSEHLLDGNMPSPALGGGHWEAQGLGQEEQDDSRSSRSEPQSKHTQVSEREQPRSTLHSQATEEGPLRTLEGQPEGQPGKDSVASPAPLSFLQREQVLSPPAFPERAEEKHSQAEELGLGQQEAEETEEKVEVSPSSPVSPEVQTAEPAAPQKQFSEAVLKGIEEGVTQELEEDHRLLLELQKEKLQQLEERLCREEEEEEKEEEEEEKEEEEEEEKEEEEEEEKEEEGEEEEKEEKEEEEEEEEEEEKEEKEEEHWLYQQKEKSLSLLKTQLQKAAEEEEKEEETQIREEESQRLACLRAQVQSSTEAFENQIRAEQQTALQRLREEAETLQKAERASLEQKSRRALEQLREQLEAEERSAQAALRAEKEAEKEATLLQLREQLEGERREAVAGLEKKHSTELEQLCSSLEAKHREVISNLQKKIEGAQQKEEAQLQESLGRAEQRTHQKVHQVIEYEQELSSLLRDKRQEVEREHERKMDKMKEEHWQEMAEARERYEAEERKQRADLLGHLTGELERLRRAHERELESVRQEQDQQLEDLRRRHRDQERKLQDLEAELSSRTKDVKARLAQLNVQEENMRKEKQLLLDAQRQAALEKEEATATRRHLEEAKKEHTHLLESKQQLRRAIDDLRVRRVELESQVDQLQTQSQRLQKHVSSLEAEVQRKQNILKEMAAETNAPPHPEPGLHIEDLRKSLGTNENQEVSSSLSLSKEGIDLSMDSVRHFLSAEGVAVRSAKEFLVRQTRSMRRRQTALKAAQQHWRHELASAQEVDEDLPGTKVLENVRKNLDEETKHLDEMKSAMRKGHDLLKKKEEKLNQLESSLLEEVSDEDTLKGSSIKKVTFDLSDMDDLSSESFESCPLLHITPTPNSADPNKIHYLSSSLQRISSELNGVLSVLGSLNSQPLPQGLSSQPPPPLLTSSLRSSKNILAPAYSSQTKPSSLSSMTPTSTQWAWDPGQGTKLSPSSSSQTVDDFLLEKWRKYFPTGIPLSSGSPPPPENKLGYVSVSEQLHLLQRSHSRVPKTDSISIQSMIESNRKWLEHFRNDPKVQLFSSVPKSTTTSNLLQLGLDENNRLNVFHY</sequence>
<reference evidence="20" key="2">
    <citation type="submission" date="2025-08" db="UniProtKB">
        <authorList>
            <consortium name="Ensembl"/>
        </authorList>
    </citation>
    <scope>IDENTIFICATION</scope>
    <source>
        <strain evidence="20">Brown Norway</strain>
    </source>
</reference>
<keyword evidence="13" id="KW-0131">Cell cycle</keyword>
<evidence type="ECO:0000256" key="16">
    <source>
        <dbReference type="ARBA" id="ARBA00067900"/>
    </source>
</evidence>
<evidence type="ECO:0000313" key="20">
    <source>
        <dbReference type="Ensembl" id="ENSRNOP00000066074.3"/>
    </source>
</evidence>
<evidence type="ECO:0000256" key="9">
    <source>
        <dbReference type="ARBA" id="ARBA00023054"/>
    </source>
</evidence>
<feature type="region of interest" description="Disordered" evidence="18">
    <location>
        <begin position="719"/>
        <end position="740"/>
    </location>
</feature>
<dbReference type="GeneID" id="363055"/>
<feature type="region of interest" description="Disordered" evidence="18">
    <location>
        <begin position="635"/>
        <end position="673"/>
    </location>
</feature>
<dbReference type="GeneTree" id="ENSGT00950000183078"/>
<keyword evidence="7" id="KW-0498">Mitosis</keyword>
<dbReference type="Reactome" id="R-RNO-380259">
    <property type="pathway name" value="Loss of Nlp from mitotic centrosomes"/>
</dbReference>
<dbReference type="GO" id="GO:0045177">
    <property type="term" value="C:apical part of cell"/>
    <property type="evidence" value="ECO:0000266"/>
    <property type="project" value="RGD"/>
</dbReference>
<evidence type="ECO:0000256" key="17">
    <source>
        <dbReference type="SAM" id="Coils"/>
    </source>
</evidence>
<feature type="compositionally biased region" description="Low complexity" evidence="18">
    <location>
        <begin position="332"/>
        <end position="350"/>
    </location>
</feature>
<dbReference type="Ensembl" id="ENSRNOT00000072712.5">
    <property type="protein sequence ID" value="ENSRNOP00000066074.3"/>
    <property type="gene ID" value="ENSRNOG00000029826.8"/>
</dbReference>
<keyword evidence="5" id="KW-0132">Cell division</keyword>
<proteinExistence type="predicted"/>
<evidence type="ECO:0000256" key="10">
    <source>
        <dbReference type="ARBA" id="ARBA00023204"/>
    </source>
</evidence>
<keyword evidence="21" id="KW-1185">Reference proteome</keyword>
<dbReference type="PANTHER" id="PTHR18902:SF27">
    <property type="entry name" value="CENTROSOMAL PROTEIN OF 164 KDA"/>
    <property type="match status" value="1"/>
</dbReference>
<dbReference type="Reactome" id="R-RNO-380270">
    <property type="pathway name" value="Recruitment of mitotic centrosome proteins and complexes"/>
</dbReference>
<dbReference type="SUPFAM" id="SSF51045">
    <property type="entry name" value="WW domain"/>
    <property type="match status" value="1"/>
</dbReference>
<dbReference type="Gene3D" id="3.30.1470.10">
    <property type="entry name" value="Photosystem I PsaD, reaction center subunit II"/>
    <property type="match status" value="1"/>
</dbReference>
<feature type="region of interest" description="Disordered" evidence="18">
    <location>
        <begin position="106"/>
        <end position="147"/>
    </location>
</feature>
<evidence type="ECO:0000256" key="6">
    <source>
        <dbReference type="ARBA" id="ARBA00022763"/>
    </source>
</evidence>
<evidence type="ECO:0000256" key="15">
    <source>
        <dbReference type="ARBA" id="ARBA00061715"/>
    </source>
</evidence>
<feature type="compositionally biased region" description="Acidic residues" evidence="18">
    <location>
        <begin position="1167"/>
        <end position="1224"/>
    </location>
</feature>
<evidence type="ECO:0000256" key="12">
    <source>
        <dbReference type="ARBA" id="ARBA00023242"/>
    </source>
</evidence>